<dbReference type="InterPro" id="IPR029479">
    <property type="entry name" value="Nitroreductase"/>
</dbReference>
<reference evidence="3 4" key="1">
    <citation type="submission" date="2021-01" db="EMBL/GenBank/DDBJ databases">
        <title>Whole genome shotgun sequence of Cellulomonas phragmiteti NBRC 110785.</title>
        <authorList>
            <person name="Komaki H."/>
            <person name="Tamura T."/>
        </authorList>
    </citation>
    <scope>NUCLEOTIDE SEQUENCE [LARGE SCALE GENOMIC DNA]</scope>
    <source>
        <strain evidence="3 4">NBRC 110785</strain>
    </source>
</reference>
<evidence type="ECO:0000313" key="3">
    <source>
        <dbReference type="EMBL" id="GIG39031.1"/>
    </source>
</evidence>
<dbReference type="NCBIfam" id="NF003768">
    <property type="entry name" value="PRK05365.1"/>
    <property type="match status" value="1"/>
</dbReference>
<gene>
    <name evidence="3" type="ORF">Cph01nite_07930</name>
</gene>
<evidence type="ECO:0000313" key="4">
    <source>
        <dbReference type="Proteomes" id="UP000614741"/>
    </source>
</evidence>
<evidence type="ECO:0000259" key="2">
    <source>
        <dbReference type="Pfam" id="PF00881"/>
    </source>
</evidence>
<dbReference type="InterPro" id="IPR000415">
    <property type="entry name" value="Nitroreductase-like"/>
</dbReference>
<dbReference type="PANTHER" id="PTHR43543">
    <property type="entry name" value="MALONIC SEMIALDEHYDE REDUCTASE RUTE-RELATED"/>
    <property type="match status" value="1"/>
</dbReference>
<keyword evidence="4" id="KW-1185">Reference proteome</keyword>
<dbReference type="Proteomes" id="UP000614741">
    <property type="component" value="Unassembled WGS sequence"/>
</dbReference>
<accession>A0ABQ4DI50</accession>
<dbReference type="Pfam" id="PF00881">
    <property type="entry name" value="Nitroreductase"/>
    <property type="match status" value="1"/>
</dbReference>
<dbReference type="RefSeq" id="WP_203671323.1">
    <property type="nucleotide sequence ID" value="NZ_BONP01000003.1"/>
</dbReference>
<proteinExistence type="predicted"/>
<protein>
    <submittedName>
        <fullName evidence="3">NADH dehydrogenase/NAD(P)H nitroreductase</fullName>
    </submittedName>
</protein>
<feature type="domain" description="Nitroreductase" evidence="2">
    <location>
        <begin position="30"/>
        <end position="187"/>
    </location>
</feature>
<feature type="compositionally biased region" description="Basic and acidic residues" evidence="1">
    <location>
        <begin position="192"/>
        <end position="210"/>
    </location>
</feature>
<comment type="caution">
    <text evidence="3">The sequence shown here is derived from an EMBL/GenBank/DDBJ whole genome shotgun (WGS) entry which is preliminary data.</text>
</comment>
<organism evidence="3 4">
    <name type="scientific">Cellulomonas phragmiteti</name>
    <dbReference type="NCBI Taxonomy" id="478780"/>
    <lineage>
        <taxon>Bacteria</taxon>
        <taxon>Bacillati</taxon>
        <taxon>Actinomycetota</taxon>
        <taxon>Actinomycetes</taxon>
        <taxon>Micrococcales</taxon>
        <taxon>Cellulomonadaceae</taxon>
        <taxon>Cellulomonas</taxon>
    </lineage>
</organism>
<dbReference type="Gene3D" id="3.40.109.10">
    <property type="entry name" value="NADH Oxidase"/>
    <property type="match status" value="1"/>
</dbReference>
<feature type="region of interest" description="Disordered" evidence="1">
    <location>
        <begin position="189"/>
        <end position="210"/>
    </location>
</feature>
<dbReference type="SUPFAM" id="SSF55469">
    <property type="entry name" value="FMN-dependent nitroreductase-like"/>
    <property type="match status" value="1"/>
</dbReference>
<dbReference type="EMBL" id="BONP01000003">
    <property type="protein sequence ID" value="GIG39031.1"/>
    <property type="molecule type" value="Genomic_DNA"/>
</dbReference>
<name>A0ABQ4DI50_9CELL</name>
<dbReference type="InterPro" id="IPR050461">
    <property type="entry name" value="Nitroreductase_HadB/RutE"/>
</dbReference>
<evidence type="ECO:0000256" key="1">
    <source>
        <dbReference type="SAM" id="MobiDB-lite"/>
    </source>
</evidence>
<dbReference type="PANTHER" id="PTHR43543:SF1">
    <property type="entry name" value="MALONIC SEMIALDEHYDE REDUCTASE RUTE-RELATED"/>
    <property type="match status" value="1"/>
</dbReference>
<sequence>MATTDLIDETSTLLPSDDTALADLVFTGARTVSRFVDDTVPEDLLRAVHDTVRWGPTANNSTPLRLLVVRSREARERLAAHVAEFNRERVLAAPVTLVVAADTDFHLHLPTLAPHAPTAGDRLAGVPEVRERMARENAWLQTGYLVVGLRAAGLGVGPMTGIDADGVDAEFLTGTGWRTLSVLNVGWPDGEGTDRPRAPRLSWDEVAREV</sequence>